<feature type="region of interest" description="Disordered" evidence="7">
    <location>
        <begin position="344"/>
        <end position="623"/>
    </location>
</feature>
<evidence type="ECO:0000256" key="3">
    <source>
        <dbReference type="ARBA" id="ARBA00022614"/>
    </source>
</evidence>
<keyword evidence="3" id="KW-0433">Leucine-rich repeat</keyword>
<accession>A0A673ZLP5</accession>
<feature type="region of interest" description="Disordered" evidence="7">
    <location>
        <begin position="698"/>
        <end position="770"/>
    </location>
</feature>
<dbReference type="FunFam" id="3.80.10.10:FF:000166">
    <property type="entry name" value="Dynein assembly factor 1, axonemal"/>
    <property type="match status" value="1"/>
</dbReference>
<dbReference type="AlphaFoldDB" id="A0A673ZLP5"/>
<organism evidence="8 9">
    <name type="scientific">Salmo trutta</name>
    <name type="common">Brown trout</name>
    <dbReference type="NCBI Taxonomy" id="8032"/>
    <lineage>
        <taxon>Eukaryota</taxon>
        <taxon>Metazoa</taxon>
        <taxon>Chordata</taxon>
        <taxon>Craniata</taxon>
        <taxon>Vertebrata</taxon>
        <taxon>Euteleostomi</taxon>
        <taxon>Actinopterygii</taxon>
        <taxon>Neopterygii</taxon>
        <taxon>Teleostei</taxon>
        <taxon>Protacanthopterygii</taxon>
        <taxon>Salmoniformes</taxon>
        <taxon>Salmonidae</taxon>
        <taxon>Salmoninae</taxon>
        <taxon>Salmo</taxon>
    </lineage>
</organism>
<feature type="region of interest" description="Disordered" evidence="7">
    <location>
        <begin position="296"/>
        <end position="318"/>
    </location>
</feature>
<dbReference type="PROSITE" id="PS51450">
    <property type="entry name" value="LRR"/>
    <property type="match status" value="3"/>
</dbReference>
<feature type="compositionally biased region" description="Polar residues" evidence="7">
    <location>
        <begin position="698"/>
        <end position="713"/>
    </location>
</feature>
<keyword evidence="5" id="KW-0969">Cilium</keyword>
<reference evidence="8" key="2">
    <citation type="submission" date="2025-09" db="UniProtKB">
        <authorList>
            <consortium name="Ensembl"/>
        </authorList>
    </citation>
    <scope>IDENTIFICATION</scope>
</reference>
<comment type="similarity">
    <text evidence="2">Belongs to the DNAAF1 family.</text>
</comment>
<evidence type="ECO:0000256" key="5">
    <source>
        <dbReference type="ARBA" id="ARBA00023069"/>
    </source>
</evidence>
<protein>
    <submittedName>
        <fullName evidence="8">Dynein axonemal assembly factor 1</fullName>
    </submittedName>
</protein>
<dbReference type="InterPro" id="IPR050576">
    <property type="entry name" value="Cilia_flagella_integrity"/>
</dbReference>
<evidence type="ECO:0000313" key="8">
    <source>
        <dbReference type="Ensembl" id="ENSSTUP00000047076.1"/>
    </source>
</evidence>
<dbReference type="SMART" id="SM00365">
    <property type="entry name" value="LRR_SD22"/>
    <property type="match status" value="4"/>
</dbReference>
<evidence type="ECO:0000256" key="2">
    <source>
        <dbReference type="ARBA" id="ARBA00006453"/>
    </source>
</evidence>
<comment type="subcellular location">
    <subcellularLocation>
        <location evidence="1">Cell projection</location>
        <location evidence="1">Cilium</location>
    </subcellularLocation>
</comment>
<evidence type="ECO:0000256" key="4">
    <source>
        <dbReference type="ARBA" id="ARBA00022737"/>
    </source>
</evidence>
<feature type="compositionally biased region" description="Basic and acidic residues" evidence="7">
    <location>
        <begin position="384"/>
        <end position="560"/>
    </location>
</feature>
<dbReference type="PANTHER" id="PTHR45973:SF9">
    <property type="entry name" value="LEUCINE-RICH REPEAT-CONTAINING PROTEIN 46"/>
    <property type="match status" value="1"/>
</dbReference>
<reference evidence="8" key="1">
    <citation type="submission" date="2025-08" db="UniProtKB">
        <authorList>
            <consortium name="Ensembl"/>
        </authorList>
    </citation>
    <scope>IDENTIFICATION</scope>
</reference>
<dbReference type="SUPFAM" id="SSF52075">
    <property type="entry name" value="Outer arm dynein light chain 1"/>
    <property type="match status" value="1"/>
</dbReference>
<dbReference type="Gene3D" id="3.80.10.10">
    <property type="entry name" value="Ribonuclease Inhibitor"/>
    <property type="match status" value="2"/>
</dbReference>
<dbReference type="FunCoup" id="A0A673ZLP5">
    <property type="interactions" value="213"/>
</dbReference>
<dbReference type="GO" id="GO:0070840">
    <property type="term" value="F:dynein complex binding"/>
    <property type="evidence" value="ECO:0007669"/>
    <property type="project" value="TreeGrafter"/>
</dbReference>
<dbReference type="InParanoid" id="A0A673ZLP5"/>
<dbReference type="PANTHER" id="PTHR45973">
    <property type="entry name" value="PROTEIN PHOSPHATASE 1 REGULATORY SUBUNIT SDS22-RELATED"/>
    <property type="match status" value="1"/>
</dbReference>
<proteinExistence type="inferred from homology"/>
<name>A0A673ZLP5_SALTR</name>
<sequence length="770" mass="88376">MHPKPLESGEVEEESGEESSMTLQAGDAEILLNAMSTTSSKLEEAPTANCSPLPNVVIEGDRCVSSHTEVDKLIQAQQQEKKEKDSGPRMTKTFLKDHCKQNKLYMTPRLNDTLYLHFKGFSTIENLEEYTGLKCLWLECNGLQRIQNLQAQTDLRCLFLHQNLIHNLENLEPLSKLCTLNVCNNYIHTIENIACLPDLGTLQIAHNKLQTVGDVEHLSQCLSLSVLDMSHNLLDDPGILTVLERMPELRVLNLMGNEVIKKIPYYRKTMIIRLKQLTYLDDRPVFPKDRACAEAWGTAGPEGERRERESWQTRERRKIQDSLDAMATIRDQAMEKLRLRELQERGEYETITTPELESPSEKNQRQNQSPGREERIQAFVEDSLEAHEEFLQTQREQTEKEELGNEQPLKKQLDREQLGREDPEREHQEGGQLEREHQEGDELEREHQEGGQLESEHQEGDQLEREHQEGDQLEREHQEGDELEREHQEGDQLEREHQEGDELERDHQEGDELERDHQEGDQLEREHQEGDQLEREHQEGDELERDHQEGDQLEREHQEGDQPDGEQATEESLKEELLELNQSSREQLQRRQPKREMLEGEQSVCGQPQSQTAGGIVEHGPGPMVTEVEETEDLETIHLEPRLPLRIDDLPDLEDVDVEAPDSPCIFSSQRVFRPMIEVVSGDNNDVDPIIHQSGTVWTTETTPTSGPRSSSLFRVCDKTSNKSPTNHLVALDPEAGDAPELVISEPQGEPRQRQSPESSKPGCLIEELD</sequence>
<evidence type="ECO:0000313" key="9">
    <source>
        <dbReference type="Proteomes" id="UP000472277"/>
    </source>
</evidence>
<evidence type="ECO:0000256" key="7">
    <source>
        <dbReference type="SAM" id="MobiDB-lite"/>
    </source>
</evidence>
<evidence type="ECO:0000256" key="6">
    <source>
        <dbReference type="ARBA" id="ARBA00023273"/>
    </source>
</evidence>
<dbReference type="Pfam" id="PF14580">
    <property type="entry name" value="LRR_9"/>
    <property type="match status" value="1"/>
</dbReference>
<dbReference type="InterPro" id="IPR001611">
    <property type="entry name" value="Leu-rich_rpt"/>
</dbReference>
<dbReference type="OMA" id="DTQDHSP"/>
<dbReference type="GO" id="GO:0005930">
    <property type="term" value="C:axoneme"/>
    <property type="evidence" value="ECO:0007669"/>
    <property type="project" value="TreeGrafter"/>
</dbReference>
<feature type="region of interest" description="Disordered" evidence="7">
    <location>
        <begin position="1"/>
        <end position="30"/>
    </location>
</feature>
<dbReference type="GeneTree" id="ENSGT00940000158494"/>
<keyword evidence="6" id="KW-0966">Cell projection</keyword>
<feature type="compositionally biased region" description="Basic and acidic residues" evidence="7">
    <location>
        <begin position="302"/>
        <end position="318"/>
    </location>
</feature>
<dbReference type="GO" id="GO:0035082">
    <property type="term" value="P:axoneme assembly"/>
    <property type="evidence" value="ECO:0007669"/>
    <property type="project" value="TreeGrafter"/>
</dbReference>
<dbReference type="Proteomes" id="UP000472277">
    <property type="component" value="Chromosome 29"/>
</dbReference>
<evidence type="ECO:0000256" key="1">
    <source>
        <dbReference type="ARBA" id="ARBA00004138"/>
    </source>
</evidence>
<dbReference type="Ensembl" id="ENSSTUT00000049108.1">
    <property type="protein sequence ID" value="ENSSTUP00000047076.1"/>
    <property type="gene ID" value="ENSSTUG00000019800.1"/>
</dbReference>
<keyword evidence="4" id="KW-0677">Repeat</keyword>
<keyword evidence="9" id="KW-1185">Reference proteome</keyword>
<dbReference type="FunFam" id="3.80.10.10:FF:000331">
    <property type="entry name" value="Dynein assembly factor 1, axonemal homolog"/>
    <property type="match status" value="1"/>
</dbReference>
<dbReference type="InterPro" id="IPR032675">
    <property type="entry name" value="LRR_dom_sf"/>
</dbReference>
<feature type="compositionally biased region" description="Polar residues" evidence="7">
    <location>
        <begin position="604"/>
        <end position="613"/>
    </location>
</feature>
<gene>
    <name evidence="8" type="primary">LOC115167614</name>
</gene>